<dbReference type="Pfam" id="PF22493">
    <property type="entry name" value="PUF_NOP9"/>
    <property type="match status" value="1"/>
</dbReference>
<dbReference type="AlphaFoldDB" id="A0A1R3HKZ2"/>
<reference evidence="9 10" key="1">
    <citation type="submission" date="2013-09" db="EMBL/GenBank/DDBJ databases">
        <title>Corchorus capsularis genome sequencing.</title>
        <authorList>
            <person name="Alam M."/>
            <person name="Haque M.S."/>
            <person name="Islam M.S."/>
            <person name="Emdad E.M."/>
            <person name="Islam M.M."/>
            <person name="Ahmed B."/>
            <person name="Halim A."/>
            <person name="Hossen Q.M.M."/>
            <person name="Hossain M.Z."/>
            <person name="Ahmed R."/>
            <person name="Khan M.M."/>
            <person name="Islam R."/>
            <person name="Rashid M.M."/>
            <person name="Khan S.A."/>
            <person name="Rahman M.S."/>
            <person name="Alam M."/>
        </authorList>
    </citation>
    <scope>NUCLEOTIDE SEQUENCE [LARGE SCALE GENOMIC DNA]</scope>
    <source>
        <strain evidence="10">cv. CVL-1</strain>
        <tissue evidence="9">Whole seedling</tissue>
    </source>
</reference>
<dbReference type="Gramene" id="OMO71029">
    <property type="protein sequence ID" value="OMO71029"/>
    <property type="gene ID" value="CCACVL1_18496"/>
</dbReference>
<dbReference type="InterPro" id="IPR033133">
    <property type="entry name" value="PUM-HD"/>
</dbReference>
<dbReference type="InterPro" id="IPR016024">
    <property type="entry name" value="ARM-type_fold"/>
</dbReference>
<evidence type="ECO:0000313" key="9">
    <source>
        <dbReference type="EMBL" id="OMO71029.1"/>
    </source>
</evidence>
<keyword evidence="5" id="KW-0694">RNA-binding</keyword>
<evidence type="ECO:0000256" key="3">
    <source>
        <dbReference type="ARBA" id="ARBA00022737"/>
    </source>
</evidence>
<dbReference type="InterPro" id="IPR011989">
    <property type="entry name" value="ARM-like"/>
</dbReference>
<dbReference type="Gene3D" id="1.25.10.10">
    <property type="entry name" value="Leucine-rich Repeat Variant"/>
    <property type="match status" value="1"/>
</dbReference>
<evidence type="ECO:0000256" key="4">
    <source>
        <dbReference type="ARBA" id="ARBA00022845"/>
    </source>
</evidence>
<keyword evidence="2" id="KW-0963">Cytoplasm</keyword>
<proteinExistence type="predicted"/>
<feature type="compositionally biased region" description="Polar residues" evidence="7">
    <location>
        <begin position="1"/>
        <end position="14"/>
    </location>
</feature>
<dbReference type="STRING" id="210143.A0A1R3HKZ2"/>
<dbReference type="SMART" id="SM00025">
    <property type="entry name" value="Pumilio"/>
    <property type="match status" value="7"/>
</dbReference>
<dbReference type="OrthoDB" id="668540at2759"/>
<feature type="region of interest" description="Disordered" evidence="7">
    <location>
        <begin position="42"/>
        <end position="86"/>
    </location>
</feature>
<feature type="compositionally biased region" description="Low complexity" evidence="7">
    <location>
        <begin position="74"/>
        <end position="86"/>
    </location>
</feature>
<evidence type="ECO:0000313" key="10">
    <source>
        <dbReference type="Proteomes" id="UP000188268"/>
    </source>
</evidence>
<sequence>MENSATTDSKNPTNSAASMASSTSLETLQLSFGNLRINNGKIEINTDKPSSSSSSSSSSLPLNGSSKGVPPSPDSSNSESTSSLPSFNGMNLINNGVGDYYHQPYNFSETLNGGGYGLGLGQPYNPYFLTPTPWKHPLLNHHHQVSYFSDFPNEKSPFLPSPTGENPNGFSQGDHEAIINLALMEESSKQLQGLILMKDPKIVKRIFEGVIDNLFQLMISQFGRYLFQKLVELNDEILLQRIMEKLDRNVIYYASIDRYGSYSIKKLIKVLQKSPLVNQIVKTLADRFWELMTNTTGQYVIMECLEFLDYQKNDKLYLEAIDKCLKLATHDKGCGALNQFISRSRGPRSDELLSKICEQVVYLSLHPYGNFVVQGVLGLQNPVIIEKISYSLRGYYVKLSMMKGGSHLVEKCLKSSSGALVNVISEFLQSNQLIQVAKDRYGNYVLQAALRETKRFSNALHGSLVMKLRSYHNLQDLNHGYARNILV</sequence>
<protein>
    <recommendedName>
        <fullName evidence="8">PUM-HD domain-containing protein</fullName>
    </recommendedName>
</protein>
<evidence type="ECO:0000256" key="7">
    <source>
        <dbReference type="SAM" id="MobiDB-lite"/>
    </source>
</evidence>
<comment type="caution">
    <text evidence="9">The sequence shown here is derived from an EMBL/GenBank/DDBJ whole genome shotgun (WGS) entry which is preliminary data.</text>
</comment>
<dbReference type="PANTHER" id="PTHR12537">
    <property type="entry name" value="RNA BINDING PROTEIN PUMILIO-RELATED"/>
    <property type="match status" value="1"/>
</dbReference>
<evidence type="ECO:0000256" key="6">
    <source>
        <dbReference type="PROSITE-ProRule" id="PRU00317"/>
    </source>
</evidence>
<gene>
    <name evidence="9" type="ORF">CCACVL1_18496</name>
</gene>
<keyword evidence="4" id="KW-0810">Translation regulation</keyword>
<evidence type="ECO:0000256" key="2">
    <source>
        <dbReference type="ARBA" id="ARBA00022490"/>
    </source>
</evidence>
<feature type="compositionally biased region" description="Low complexity" evidence="7">
    <location>
        <begin position="50"/>
        <end position="59"/>
    </location>
</feature>
<dbReference type="PROSITE" id="PS50303">
    <property type="entry name" value="PUM_HD"/>
    <property type="match status" value="1"/>
</dbReference>
<dbReference type="Proteomes" id="UP000188268">
    <property type="component" value="Unassembled WGS sequence"/>
</dbReference>
<keyword evidence="10" id="KW-1185">Reference proteome</keyword>
<comment type="subcellular location">
    <subcellularLocation>
        <location evidence="1">Cytoplasm</location>
    </subcellularLocation>
</comment>
<feature type="repeat" description="Pumilio" evidence="6">
    <location>
        <begin position="426"/>
        <end position="467"/>
    </location>
</feature>
<dbReference type="InterPro" id="IPR001313">
    <property type="entry name" value="Pumilio_RNA-bd_rpt"/>
</dbReference>
<feature type="repeat" description="Pumilio" evidence="6">
    <location>
        <begin position="209"/>
        <end position="244"/>
    </location>
</feature>
<dbReference type="GO" id="GO:0005737">
    <property type="term" value="C:cytoplasm"/>
    <property type="evidence" value="ECO:0007669"/>
    <property type="project" value="UniProtKB-SubCell"/>
</dbReference>
<evidence type="ECO:0000256" key="5">
    <source>
        <dbReference type="ARBA" id="ARBA00022884"/>
    </source>
</evidence>
<name>A0A1R3HKZ2_COCAP</name>
<dbReference type="GO" id="GO:0006417">
    <property type="term" value="P:regulation of translation"/>
    <property type="evidence" value="ECO:0007669"/>
    <property type="project" value="UniProtKB-KW"/>
</dbReference>
<evidence type="ECO:0000256" key="1">
    <source>
        <dbReference type="ARBA" id="ARBA00004496"/>
    </source>
</evidence>
<accession>A0A1R3HKZ2</accession>
<keyword evidence="3" id="KW-0677">Repeat</keyword>
<dbReference type="PANTHER" id="PTHR12537:SF137">
    <property type="entry name" value="PUMILIO HOMOLOG 16-RELATED"/>
    <property type="match status" value="1"/>
</dbReference>
<dbReference type="Pfam" id="PF00806">
    <property type="entry name" value="PUF"/>
    <property type="match status" value="1"/>
</dbReference>
<dbReference type="OMA" id="WELMTNT"/>
<dbReference type="SUPFAM" id="SSF48371">
    <property type="entry name" value="ARM repeat"/>
    <property type="match status" value="1"/>
</dbReference>
<organism evidence="9 10">
    <name type="scientific">Corchorus capsularis</name>
    <name type="common">Jute</name>
    <dbReference type="NCBI Taxonomy" id="210143"/>
    <lineage>
        <taxon>Eukaryota</taxon>
        <taxon>Viridiplantae</taxon>
        <taxon>Streptophyta</taxon>
        <taxon>Embryophyta</taxon>
        <taxon>Tracheophyta</taxon>
        <taxon>Spermatophyta</taxon>
        <taxon>Magnoliopsida</taxon>
        <taxon>eudicotyledons</taxon>
        <taxon>Gunneridae</taxon>
        <taxon>Pentapetalae</taxon>
        <taxon>rosids</taxon>
        <taxon>malvids</taxon>
        <taxon>Malvales</taxon>
        <taxon>Malvaceae</taxon>
        <taxon>Grewioideae</taxon>
        <taxon>Apeibeae</taxon>
        <taxon>Corchorus</taxon>
    </lineage>
</organism>
<evidence type="ECO:0000259" key="8">
    <source>
        <dbReference type="PROSITE" id="PS50303"/>
    </source>
</evidence>
<feature type="domain" description="PUM-HD" evidence="8">
    <location>
        <begin position="151"/>
        <end position="487"/>
    </location>
</feature>
<dbReference type="GO" id="GO:0003729">
    <property type="term" value="F:mRNA binding"/>
    <property type="evidence" value="ECO:0007669"/>
    <property type="project" value="TreeGrafter"/>
</dbReference>
<dbReference type="EMBL" id="AWWV01011727">
    <property type="protein sequence ID" value="OMO71029.1"/>
    <property type="molecule type" value="Genomic_DNA"/>
</dbReference>
<feature type="region of interest" description="Disordered" evidence="7">
    <location>
        <begin position="1"/>
        <end position="23"/>
    </location>
</feature>
<dbReference type="PROSITE" id="PS50302">
    <property type="entry name" value="PUM"/>
    <property type="match status" value="3"/>
</dbReference>
<feature type="repeat" description="Pumilio" evidence="6">
    <location>
        <begin position="245"/>
        <end position="282"/>
    </location>
</feature>